<gene>
    <name evidence="4" type="ORF">LVJ81_02205</name>
</gene>
<reference evidence="4" key="1">
    <citation type="submission" date="2021-12" db="EMBL/GenBank/DDBJ databases">
        <authorList>
            <person name="Veyrier F.J."/>
        </authorList>
    </citation>
    <scope>NUCLEOTIDE SEQUENCE</scope>
    <source>
        <strain evidence="4">SAG 1488-6</strain>
    </source>
</reference>
<keyword evidence="5" id="KW-1185">Reference proteome</keyword>
<evidence type="ECO:0000256" key="2">
    <source>
        <dbReference type="ARBA" id="ARBA00022686"/>
    </source>
</evidence>
<evidence type="ECO:0000313" key="4">
    <source>
        <dbReference type="EMBL" id="UOO92876.1"/>
    </source>
</evidence>
<protein>
    <submittedName>
        <fullName evidence="4">TerD family protein</fullName>
    </submittedName>
</protein>
<dbReference type="PANTHER" id="PTHR32097">
    <property type="entry name" value="CAMP-BINDING PROTEIN 1-RELATED"/>
    <property type="match status" value="1"/>
</dbReference>
<comment type="similarity">
    <text evidence="1">Belongs to the CAPAB/TerDEXZ family.</text>
</comment>
<proteinExistence type="inferred from homology"/>
<keyword evidence="2" id="KW-0778">Tellurium resistance</keyword>
<dbReference type="InterPro" id="IPR003325">
    <property type="entry name" value="TerD"/>
</dbReference>
<evidence type="ECO:0000256" key="1">
    <source>
        <dbReference type="ARBA" id="ARBA00008775"/>
    </source>
</evidence>
<dbReference type="CDD" id="cd06974">
    <property type="entry name" value="TerD_like"/>
    <property type="match status" value="1"/>
</dbReference>
<feature type="domain" description="TerD" evidence="3">
    <location>
        <begin position="1"/>
        <end position="194"/>
    </location>
</feature>
<evidence type="ECO:0000313" key="5">
    <source>
        <dbReference type="Proteomes" id="UP000832034"/>
    </source>
</evidence>
<accession>A0ABY4EAU9</accession>
<dbReference type="RefSeq" id="WP_019957220.1">
    <property type="nucleotide sequence ID" value="NZ_CP091512.1"/>
</dbReference>
<dbReference type="EMBL" id="CP091512">
    <property type="protein sequence ID" value="UOO92876.1"/>
    <property type="molecule type" value="Genomic_DNA"/>
</dbReference>
<evidence type="ECO:0000259" key="3">
    <source>
        <dbReference type="Pfam" id="PF02342"/>
    </source>
</evidence>
<dbReference type="PANTHER" id="PTHR32097:SF4">
    <property type="entry name" value="GENERAL STRESS PROTEIN 16U"/>
    <property type="match status" value="1"/>
</dbReference>
<sequence>MAISLRKGEGVNLRKESGWNLKKLTIGLGWDVSGQNSDAYDLDAIAFVCREDGRVYDLGALNEKGKPTLVGGDVVFYNSLNHPSGHIQLSGDNRTGSAGADAEQITVALEALPERFGKIVFVVAIHNAKALGQSFGAVNNAYIRALDGNGSEICRYHISKEAGHERYCSLTFAAVERKSGVWSFQAVGQMHESDRFIDILKTYLPNAQ</sequence>
<reference evidence="4" key="2">
    <citation type="journal article" date="2022" name="Res Sq">
        <title>Evolution of multicellular longitudinally dividing oral cavity symbionts (Neisseriaceae).</title>
        <authorList>
            <person name="Nyongesa S."/>
            <person name="Weber P."/>
            <person name="Bernet E."/>
            <person name="Pullido F."/>
            <person name="Nieckarz M."/>
            <person name="Delaby M."/>
            <person name="Nieves C."/>
            <person name="Viehboeck T."/>
            <person name="Krause N."/>
            <person name="Rivera-Millot A."/>
            <person name="Nakamura A."/>
            <person name="Vischer N."/>
            <person name="VanNieuwenhze M."/>
            <person name="Brun Y."/>
            <person name="Cava F."/>
            <person name="Bulgheresi S."/>
            <person name="Veyrier F."/>
        </authorList>
    </citation>
    <scope>NUCLEOTIDE SEQUENCE</scope>
    <source>
        <strain evidence="4">SAG 1488-6</strain>
    </source>
</reference>
<name>A0ABY4EAU9_VITST</name>
<organism evidence="4 5">
    <name type="scientific">Vitreoscilla stercoraria</name>
    <dbReference type="NCBI Taxonomy" id="61"/>
    <lineage>
        <taxon>Bacteria</taxon>
        <taxon>Pseudomonadati</taxon>
        <taxon>Pseudomonadota</taxon>
        <taxon>Betaproteobacteria</taxon>
        <taxon>Neisseriales</taxon>
        <taxon>Neisseriaceae</taxon>
        <taxon>Vitreoscilla</taxon>
    </lineage>
</organism>
<dbReference type="Gene3D" id="2.60.60.30">
    <property type="entry name" value="sav2460 like domains"/>
    <property type="match status" value="1"/>
</dbReference>
<dbReference type="InterPro" id="IPR051324">
    <property type="entry name" value="Stress/Tellurium_Resist"/>
</dbReference>
<dbReference type="Proteomes" id="UP000832034">
    <property type="component" value="Chromosome"/>
</dbReference>
<dbReference type="Pfam" id="PF02342">
    <property type="entry name" value="TerD"/>
    <property type="match status" value="1"/>
</dbReference>